<dbReference type="GO" id="GO:0046872">
    <property type="term" value="F:metal ion binding"/>
    <property type="evidence" value="ECO:0007669"/>
    <property type="project" value="InterPro"/>
</dbReference>
<dbReference type="PANTHER" id="PTHR48095:SF5">
    <property type="entry name" value="BLL7292 PROTEIN"/>
    <property type="match status" value="1"/>
</dbReference>
<dbReference type="Gene3D" id="3.30.470.20">
    <property type="entry name" value="ATP-grasp fold, B domain"/>
    <property type="match status" value="1"/>
</dbReference>
<keyword evidence="16" id="KW-1185">Reference proteome</keyword>
<dbReference type="SUPFAM" id="SSF52096">
    <property type="entry name" value="ClpP/crotonase"/>
    <property type="match status" value="2"/>
</dbReference>
<dbReference type="Gene3D" id="3.90.226.10">
    <property type="entry name" value="2-enoyl-CoA Hydratase, Chain A, domain 1"/>
    <property type="match status" value="2"/>
</dbReference>
<dbReference type="InterPro" id="IPR011054">
    <property type="entry name" value="Rudment_hybrid_motif"/>
</dbReference>
<dbReference type="Gene3D" id="2.40.50.100">
    <property type="match status" value="1"/>
</dbReference>
<evidence type="ECO:0000256" key="3">
    <source>
        <dbReference type="ARBA" id="ARBA00013058"/>
    </source>
</evidence>
<dbReference type="Gene3D" id="3.30.1490.20">
    <property type="entry name" value="ATP-grasp fold, A domain"/>
    <property type="match status" value="1"/>
</dbReference>
<dbReference type="InterPro" id="IPR029045">
    <property type="entry name" value="ClpP/crotonase-like_dom_sf"/>
</dbReference>
<organism evidence="15 16">
    <name type="scientific">Alloalcanivorax xenomutans</name>
    <dbReference type="NCBI Taxonomy" id="1094342"/>
    <lineage>
        <taxon>Bacteria</taxon>
        <taxon>Pseudomonadati</taxon>
        <taxon>Pseudomonadota</taxon>
        <taxon>Gammaproteobacteria</taxon>
        <taxon>Oceanospirillales</taxon>
        <taxon>Alcanivoracaceae</taxon>
        <taxon>Alloalcanivorax</taxon>
    </lineage>
</organism>
<accession>A0A9Q3ZGB5</accession>
<dbReference type="InterPro" id="IPR011762">
    <property type="entry name" value="COA_CT_N"/>
</dbReference>
<gene>
    <name evidence="15" type="ORF">LZG35_11200</name>
</gene>
<dbReference type="Gene3D" id="3.40.50.20">
    <property type="match status" value="1"/>
</dbReference>
<dbReference type="EMBL" id="JAJVKT010000012">
    <property type="protein sequence ID" value="MCE7509204.1"/>
    <property type="molecule type" value="Genomic_DNA"/>
</dbReference>
<comment type="pathway">
    <text evidence="2">Lipid metabolism; malonyl-CoA biosynthesis; malonyl-CoA from acetyl-CoA: step 1/1.</text>
</comment>
<keyword evidence="4" id="KW-0436">Ligase</keyword>
<evidence type="ECO:0000256" key="8">
    <source>
        <dbReference type="ARBA" id="ARBA00023268"/>
    </source>
</evidence>
<keyword evidence="6 9" id="KW-0067">ATP-binding</keyword>
<evidence type="ECO:0000256" key="2">
    <source>
        <dbReference type="ARBA" id="ARBA00004956"/>
    </source>
</evidence>
<dbReference type="InterPro" id="IPR005482">
    <property type="entry name" value="Biotin_COase_C"/>
</dbReference>
<dbReference type="InterPro" id="IPR011053">
    <property type="entry name" value="Single_hybrid_motif"/>
</dbReference>
<evidence type="ECO:0000259" key="11">
    <source>
        <dbReference type="PROSITE" id="PS50975"/>
    </source>
</evidence>
<dbReference type="SUPFAM" id="SSF52440">
    <property type="entry name" value="PreATP-grasp domain"/>
    <property type="match status" value="1"/>
</dbReference>
<evidence type="ECO:0000256" key="7">
    <source>
        <dbReference type="ARBA" id="ARBA00023267"/>
    </source>
</evidence>
<dbReference type="SMART" id="SM00878">
    <property type="entry name" value="Biotin_carb_C"/>
    <property type="match status" value="1"/>
</dbReference>
<dbReference type="RefSeq" id="WP_233925860.1">
    <property type="nucleotide sequence ID" value="NZ_JAJVKT010000012.1"/>
</dbReference>
<keyword evidence="8" id="KW-0511">Multifunctional enzyme</keyword>
<dbReference type="PANTHER" id="PTHR48095">
    <property type="entry name" value="PYRUVATE CARBOXYLASE SUBUNIT A"/>
    <property type="match status" value="1"/>
</dbReference>
<dbReference type="PROSITE" id="PS50979">
    <property type="entry name" value="BC"/>
    <property type="match status" value="1"/>
</dbReference>
<proteinExistence type="predicted"/>
<feature type="domain" description="CoA carboxyltransferase C-terminal" evidence="14">
    <location>
        <begin position="833"/>
        <end position="1072"/>
    </location>
</feature>
<evidence type="ECO:0000256" key="4">
    <source>
        <dbReference type="ARBA" id="ARBA00022598"/>
    </source>
</evidence>
<feature type="domain" description="Lipoyl-binding" evidence="10">
    <location>
        <begin position="479"/>
        <end position="553"/>
    </location>
</feature>
<dbReference type="InterPro" id="IPR051602">
    <property type="entry name" value="ACC_Biotin_Carboxylase"/>
</dbReference>
<dbReference type="InterPro" id="IPR011761">
    <property type="entry name" value="ATP-grasp"/>
</dbReference>
<evidence type="ECO:0000259" key="10">
    <source>
        <dbReference type="PROSITE" id="PS50968"/>
    </source>
</evidence>
<feature type="domain" description="Biotin carboxylation" evidence="12">
    <location>
        <begin position="8"/>
        <end position="452"/>
    </location>
</feature>
<dbReference type="AlphaFoldDB" id="A0A9Q3ZGB5"/>
<dbReference type="Pfam" id="PF00289">
    <property type="entry name" value="Biotin_carb_N"/>
    <property type="match status" value="1"/>
</dbReference>
<sequence>MAGTTDHGVTSVLVANRGEIAVRIIRAIHEMGGRAVAVFPEDDKDALHVHRADQAVALPGTGVAAYLDAGALIDAAVSSGCGAIHPGYGFLSENADFAHRCAEAGVVFVGPSADTLTMLGDKARARAFAVEQGVAVMPGTSGATTLAEAEAFADEHGAVMIKALAGGGGRGMRAVIDRGELPAAFERCRSEAGQAFGNDALYVERLARDPRHIEIQVVGDGVSVQHLGERDCSIQRRHQKLIEIAPSPALEAGQRDRIIAAALQLAGALRYRGLGTFEFLVDGDEVFFMEANPRLQVEHTITEQVTGVDLVVAQLRIASGAQLTDMGLEEPPVPRGFAIQTRVNLETLDAGGAPRPGSGVIDTFTLPSGPGLRVDTYGYEGYRVSPRYDSLIAKVIGHAEDFGGAVRRTAAALAEFEITGVPTNLDLLHGILTEPDFARGRFDTGYLDTHLPALLEHRRPGHHLPTAVKAERDGKAGPRAPEGASVARSPLGGVLLSIEVAVGDVVAAGAPLLVVEAMKMEHVVRATESMRVDAVVVAAGDFVDEGDLLAYGSAVDHADAFTAEAVEEDWSAEVAEIERRRQLAEAMGGKAKVERQRAAGKLTARERISALADPDSFREIGALTGFVDYVDGRAESILPASFVAGTAAVAGRKVVLGVDDFTVRGGSGDAAIHDKQIYAERYAREMRLPVVRLLDGASGGGSVKTARENGFTYIPVNPAWDAVVDNLSLVPVAAACLGPTVGLGAARLVMSHLAVMVEGLGQLFTAGPPVVRGGTGEDLTKEELGGADIHRGTGSVERIVPDEAAAFAVIRTFLGYLPASAFETPPVVASADPVDRRETSLLSAIPRNPRHPYAIGPILEAIFDAGSVFTYAEYGDGIVTALARLDGHPVGVIASDPMRGATMSVEGAQAVGRLVDLCETFHLPIVSLTDQAGMTIGSVAERRATIRAGARAIAAVYQARVPQAEIILRRVYGVGGAGIINRHRASRSWSWPSGDWGSLPVQGGIEAAFRAQIEASDDPAATIAEIAAELKAISSPFRTAEHFGAQDLIDPRDSRALLCDWVRDAYRLLPEQVGPPAFGTRP</sequence>
<dbReference type="InterPro" id="IPR013815">
    <property type="entry name" value="ATP_grasp_subdomain_1"/>
</dbReference>
<dbReference type="Proteomes" id="UP001107961">
    <property type="component" value="Unassembled WGS sequence"/>
</dbReference>
<evidence type="ECO:0000313" key="15">
    <source>
        <dbReference type="EMBL" id="MCE7509204.1"/>
    </source>
</evidence>
<dbReference type="PROSITE" id="PS50980">
    <property type="entry name" value="COA_CT_NTER"/>
    <property type="match status" value="1"/>
</dbReference>
<evidence type="ECO:0000259" key="13">
    <source>
        <dbReference type="PROSITE" id="PS50980"/>
    </source>
</evidence>
<protein>
    <recommendedName>
        <fullName evidence="3">acetyl-CoA carboxylase</fullName>
        <ecNumber evidence="3">6.4.1.2</ecNumber>
    </recommendedName>
</protein>
<dbReference type="SUPFAM" id="SSF51230">
    <property type="entry name" value="Single hybrid motif"/>
    <property type="match status" value="1"/>
</dbReference>
<reference evidence="15" key="1">
    <citation type="submission" date="2022-01" db="EMBL/GenBank/DDBJ databases">
        <authorList>
            <person name="Karlyshev A.V."/>
            <person name="Jaspars M."/>
        </authorList>
    </citation>
    <scope>NUCLEOTIDE SEQUENCE</scope>
    <source>
        <strain evidence="15">AGSA3-2</strain>
    </source>
</reference>
<dbReference type="EC" id="6.4.1.2" evidence="3"/>
<evidence type="ECO:0000256" key="1">
    <source>
        <dbReference type="ARBA" id="ARBA00001953"/>
    </source>
</evidence>
<evidence type="ECO:0000256" key="6">
    <source>
        <dbReference type="ARBA" id="ARBA00022840"/>
    </source>
</evidence>
<dbReference type="Pfam" id="PF02785">
    <property type="entry name" value="Biotin_carb_C"/>
    <property type="match status" value="1"/>
</dbReference>
<name>A0A9Q3ZGB5_9GAMM</name>
<dbReference type="GO" id="GO:0005524">
    <property type="term" value="F:ATP binding"/>
    <property type="evidence" value="ECO:0007669"/>
    <property type="project" value="UniProtKB-UniRule"/>
</dbReference>
<dbReference type="InterPro" id="IPR005479">
    <property type="entry name" value="CPAse_ATP-bd"/>
</dbReference>
<dbReference type="InterPro" id="IPR005481">
    <property type="entry name" value="BC-like_N"/>
</dbReference>
<dbReference type="SUPFAM" id="SSF56059">
    <property type="entry name" value="Glutathione synthetase ATP-binding domain-like"/>
    <property type="match status" value="1"/>
</dbReference>
<dbReference type="GO" id="GO:0003989">
    <property type="term" value="F:acetyl-CoA carboxylase activity"/>
    <property type="evidence" value="ECO:0007669"/>
    <property type="project" value="UniProtKB-EC"/>
</dbReference>
<dbReference type="InterPro" id="IPR011764">
    <property type="entry name" value="Biotin_carboxylation_dom"/>
</dbReference>
<dbReference type="InterPro" id="IPR000089">
    <property type="entry name" value="Biotin_lipoyl"/>
</dbReference>
<dbReference type="InterPro" id="IPR034733">
    <property type="entry name" value="AcCoA_carboxyl_beta"/>
</dbReference>
<dbReference type="InterPro" id="IPR016185">
    <property type="entry name" value="PreATP-grasp_dom_sf"/>
</dbReference>
<evidence type="ECO:0000259" key="14">
    <source>
        <dbReference type="PROSITE" id="PS50989"/>
    </source>
</evidence>
<comment type="cofactor">
    <cofactor evidence="1">
        <name>biotin</name>
        <dbReference type="ChEBI" id="CHEBI:57586"/>
    </cofactor>
</comment>
<evidence type="ECO:0000313" key="16">
    <source>
        <dbReference type="Proteomes" id="UP001107961"/>
    </source>
</evidence>
<evidence type="ECO:0000259" key="12">
    <source>
        <dbReference type="PROSITE" id="PS50979"/>
    </source>
</evidence>
<dbReference type="PROSITE" id="PS50975">
    <property type="entry name" value="ATP_GRASP"/>
    <property type="match status" value="1"/>
</dbReference>
<dbReference type="PROSITE" id="PS00867">
    <property type="entry name" value="CPSASE_2"/>
    <property type="match status" value="1"/>
</dbReference>
<evidence type="ECO:0000256" key="9">
    <source>
        <dbReference type="PROSITE-ProRule" id="PRU00409"/>
    </source>
</evidence>
<evidence type="ECO:0000256" key="5">
    <source>
        <dbReference type="ARBA" id="ARBA00022741"/>
    </source>
</evidence>
<dbReference type="PROSITE" id="PS50989">
    <property type="entry name" value="COA_CT_CTER"/>
    <property type="match status" value="1"/>
</dbReference>
<keyword evidence="7" id="KW-0092">Biotin</keyword>
<dbReference type="Pfam" id="PF02786">
    <property type="entry name" value="CPSase_L_D2"/>
    <property type="match status" value="1"/>
</dbReference>
<dbReference type="Pfam" id="PF01039">
    <property type="entry name" value="Carboxyl_trans"/>
    <property type="match status" value="1"/>
</dbReference>
<dbReference type="PROSITE" id="PS50968">
    <property type="entry name" value="BIOTINYL_LIPOYL"/>
    <property type="match status" value="1"/>
</dbReference>
<dbReference type="CDD" id="cd06850">
    <property type="entry name" value="biotinyl_domain"/>
    <property type="match status" value="1"/>
</dbReference>
<dbReference type="InterPro" id="IPR011763">
    <property type="entry name" value="COA_CT_C"/>
</dbReference>
<dbReference type="Pfam" id="PF00364">
    <property type="entry name" value="Biotin_lipoyl"/>
    <property type="match status" value="1"/>
</dbReference>
<dbReference type="SUPFAM" id="SSF51246">
    <property type="entry name" value="Rudiment single hybrid motif"/>
    <property type="match status" value="1"/>
</dbReference>
<feature type="domain" description="CoA carboxyltransferase N-terminal" evidence="13">
    <location>
        <begin position="570"/>
        <end position="829"/>
    </location>
</feature>
<keyword evidence="5 9" id="KW-0547">Nucleotide-binding</keyword>
<comment type="caution">
    <text evidence="15">The sequence shown here is derived from an EMBL/GenBank/DDBJ whole genome shotgun (WGS) entry which is preliminary data.</text>
</comment>
<feature type="domain" description="ATP-grasp" evidence="11">
    <location>
        <begin position="126"/>
        <end position="319"/>
    </location>
</feature>